<keyword evidence="2" id="KW-0808">Transferase</keyword>
<gene>
    <name evidence="5" type="ORF">NBR_LOCUS10075</name>
</gene>
<keyword evidence="6" id="KW-1185">Reference proteome</keyword>
<reference evidence="5 6" key="2">
    <citation type="submission" date="2018-11" db="EMBL/GenBank/DDBJ databases">
        <authorList>
            <consortium name="Pathogen Informatics"/>
        </authorList>
    </citation>
    <scope>NUCLEOTIDE SEQUENCE [LARGE SCALE GENOMIC DNA]</scope>
</reference>
<dbReference type="GO" id="GO:0008171">
    <property type="term" value="F:O-methyltransferase activity"/>
    <property type="evidence" value="ECO:0007669"/>
    <property type="project" value="InterPro"/>
</dbReference>
<dbReference type="AlphaFoldDB" id="A0A0N4Y2V5"/>
<dbReference type="PANTHER" id="PTHR10509:SF93">
    <property type="entry name" value="CATECHOL O-METHYLTRANSFERASE DOMAIN-CONTAINING PROTEIN 1"/>
    <property type="match status" value="1"/>
</dbReference>
<accession>A0A0N4Y2V5</accession>
<dbReference type="WBParaSite" id="NBR_0001007401-mRNA-1">
    <property type="protein sequence ID" value="NBR_0001007401-mRNA-1"/>
    <property type="gene ID" value="NBR_0001007401"/>
</dbReference>
<keyword evidence="3" id="KW-0949">S-adenosyl-L-methionine</keyword>
<dbReference type="STRING" id="27835.A0A0N4Y2V5"/>
<dbReference type="InterPro" id="IPR002935">
    <property type="entry name" value="SAM_O-MeTrfase"/>
</dbReference>
<dbReference type="GO" id="GO:0032259">
    <property type="term" value="P:methylation"/>
    <property type="evidence" value="ECO:0007669"/>
    <property type="project" value="UniProtKB-KW"/>
</dbReference>
<evidence type="ECO:0000313" key="6">
    <source>
        <dbReference type="Proteomes" id="UP000271162"/>
    </source>
</evidence>
<dbReference type="PANTHER" id="PTHR10509">
    <property type="entry name" value="O-METHYLTRANSFERASE-RELATED"/>
    <property type="match status" value="1"/>
</dbReference>
<organism evidence="7">
    <name type="scientific">Nippostrongylus brasiliensis</name>
    <name type="common">Rat hookworm</name>
    <dbReference type="NCBI Taxonomy" id="27835"/>
    <lineage>
        <taxon>Eukaryota</taxon>
        <taxon>Metazoa</taxon>
        <taxon>Ecdysozoa</taxon>
        <taxon>Nematoda</taxon>
        <taxon>Chromadorea</taxon>
        <taxon>Rhabditida</taxon>
        <taxon>Rhabditina</taxon>
        <taxon>Rhabditomorpha</taxon>
        <taxon>Strongyloidea</taxon>
        <taxon>Heligmosomidae</taxon>
        <taxon>Nippostrongylus</taxon>
    </lineage>
</organism>
<dbReference type="EMBL" id="UYSL01020249">
    <property type="protein sequence ID" value="VDL73664.1"/>
    <property type="molecule type" value="Genomic_DNA"/>
</dbReference>
<evidence type="ECO:0000313" key="7">
    <source>
        <dbReference type="WBParaSite" id="NBR_0001007401-mRNA-1"/>
    </source>
</evidence>
<evidence type="ECO:0000256" key="1">
    <source>
        <dbReference type="ARBA" id="ARBA00022603"/>
    </source>
</evidence>
<name>A0A0N4Y2V5_NIPBR</name>
<comment type="similarity">
    <text evidence="4">Belongs to the class I-like SAM-binding methyltransferase superfamily. Cation-dependent O-methyltransferase family.</text>
</comment>
<dbReference type="OMA" id="CDITDRW"/>
<dbReference type="Pfam" id="PF01596">
    <property type="entry name" value="Methyltransf_3"/>
    <property type="match status" value="1"/>
</dbReference>
<keyword evidence="1" id="KW-0489">Methyltransferase</keyword>
<protein>
    <submittedName>
        <fullName evidence="7">S-adenosyl-L-methionine-dependent methyltransferase</fullName>
    </submittedName>
</protein>
<dbReference type="Gene3D" id="3.40.50.150">
    <property type="entry name" value="Vaccinia Virus protein VP39"/>
    <property type="match status" value="1"/>
</dbReference>
<dbReference type="SUPFAM" id="SSF53335">
    <property type="entry name" value="S-adenosyl-L-methionine-dependent methyltransferases"/>
    <property type="match status" value="1"/>
</dbReference>
<dbReference type="GO" id="GO:0008757">
    <property type="term" value="F:S-adenosylmethionine-dependent methyltransferase activity"/>
    <property type="evidence" value="ECO:0007669"/>
    <property type="project" value="TreeGrafter"/>
</dbReference>
<evidence type="ECO:0000256" key="2">
    <source>
        <dbReference type="ARBA" id="ARBA00022679"/>
    </source>
</evidence>
<dbReference type="CDD" id="cd02440">
    <property type="entry name" value="AdoMet_MTases"/>
    <property type="match status" value="1"/>
</dbReference>
<sequence>MSQVSKSYHSADPIVDYCSKYTVVQDPLQVELQETTLKSAPMAGMLGAPEVLTVGANFIHLVGGKKVLDIGTFTGASALAWALATGEVGKVYTFDICHENYKKFGLPVISKNPEVLKRINAVEGPALEGLDKLIAEGQSGTFDFAFIDADKENYSAYYDRAVTLLRKGGVIMIDNVSRFSSLVDFSFLSCLLH</sequence>
<dbReference type="InterPro" id="IPR050362">
    <property type="entry name" value="Cation-dep_OMT"/>
</dbReference>
<evidence type="ECO:0000256" key="4">
    <source>
        <dbReference type="ARBA" id="ARBA00023453"/>
    </source>
</evidence>
<proteinExistence type="inferred from homology"/>
<reference evidence="7" key="1">
    <citation type="submission" date="2016-04" db="UniProtKB">
        <authorList>
            <consortium name="WormBaseParasite"/>
        </authorList>
    </citation>
    <scope>IDENTIFICATION</scope>
</reference>
<evidence type="ECO:0000256" key="3">
    <source>
        <dbReference type="ARBA" id="ARBA00022691"/>
    </source>
</evidence>
<dbReference type="InterPro" id="IPR029063">
    <property type="entry name" value="SAM-dependent_MTases_sf"/>
</dbReference>
<dbReference type="PROSITE" id="PS51682">
    <property type="entry name" value="SAM_OMT_I"/>
    <property type="match status" value="1"/>
</dbReference>
<dbReference type="Proteomes" id="UP000271162">
    <property type="component" value="Unassembled WGS sequence"/>
</dbReference>
<evidence type="ECO:0000313" key="5">
    <source>
        <dbReference type="EMBL" id="VDL73664.1"/>
    </source>
</evidence>